<evidence type="ECO:0000313" key="2">
    <source>
        <dbReference type="EMBL" id="MCX2978137.1"/>
    </source>
</evidence>
<gene>
    <name evidence="2" type="ORF">EYC82_12295</name>
</gene>
<evidence type="ECO:0000259" key="1">
    <source>
        <dbReference type="Pfam" id="PF12146"/>
    </source>
</evidence>
<dbReference type="Pfam" id="PF12146">
    <property type="entry name" value="Hydrolase_4"/>
    <property type="match status" value="1"/>
</dbReference>
<proteinExistence type="predicted"/>
<dbReference type="EMBL" id="SHNO01000001">
    <property type="protein sequence ID" value="MCX2978137.1"/>
    <property type="molecule type" value="Genomic_DNA"/>
</dbReference>
<name>A0ABT3T9K3_9GAMM</name>
<protein>
    <submittedName>
        <fullName evidence="2">Alpha/beta hydrolase</fullName>
    </submittedName>
</protein>
<accession>A0ABT3T9K3</accession>
<feature type="domain" description="Serine aminopeptidase S33" evidence="1">
    <location>
        <begin position="76"/>
        <end position="295"/>
    </location>
</feature>
<keyword evidence="2" id="KW-0378">Hydrolase</keyword>
<dbReference type="Gene3D" id="3.40.50.1820">
    <property type="entry name" value="alpha/beta hydrolase"/>
    <property type="match status" value="1"/>
</dbReference>
<evidence type="ECO:0000313" key="3">
    <source>
        <dbReference type="Proteomes" id="UP001143304"/>
    </source>
</evidence>
<organism evidence="2 3">
    <name type="scientific">Candidatus Marimicrobium litorale</name>
    <dbReference type="NCBI Taxonomy" id="2518991"/>
    <lineage>
        <taxon>Bacteria</taxon>
        <taxon>Pseudomonadati</taxon>
        <taxon>Pseudomonadota</taxon>
        <taxon>Gammaproteobacteria</taxon>
        <taxon>Cellvibrionales</taxon>
        <taxon>Halieaceae</taxon>
        <taxon>Marimicrobium</taxon>
    </lineage>
</organism>
<dbReference type="InterPro" id="IPR029058">
    <property type="entry name" value="AB_hydrolase_fold"/>
</dbReference>
<dbReference type="PANTHER" id="PTHR11614">
    <property type="entry name" value="PHOSPHOLIPASE-RELATED"/>
    <property type="match status" value="1"/>
</dbReference>
<keyword evidence="3" id="KW-1185">Reference proteome</keyword>
<dbReference type="GO" id="GO:0016787">
    <property type="term" value="F:hydrolase activity"/>
    <property type="evidence" value="ECO:0007669"/>
    <property type="project" value="UniProtKB-KW"/>
</dbReference>
<dbReference type="SUPFAM" id="SSF53474">
    <property type="entry name" value="alpha/beta-Hydrolases"/>
    <property type="match status" value="1"/>
</dbReference>
<dbReference type="InterPro" id="IPR022742">
    <property type="entry name" value="Hydrolase_4"/>
</dbReference>
<dbReference type="RefSeq" id="WP_279249837.1">
    <property type="nucleotide sequence ID" value="NZ_SHNO01000001.1"/>
</dbReference>
<sequence length="319" mass="34911">MSLVTLSPGQLQTLRAQLPLFGTDSAPALAGRFCQFYGIDFAERLPHVGYKVGRVDSGSYSLAVHSWVQPGAINNLFLVHGYFDHTGLFGKLAEWALLRGCNVLSVDLPGHGLSTGEPAVIDDFGDYSRAIADVLVVANLPTLPLWTMAQSTGGAALVDYAAKYDWPFSATVLLAPLVRPAQWFAIKAAHILLSKLVDYVPRTFGPNSADRDFLEFVKVDPLQSHRVSLRWLGALRRWLAALRPVDLGVGSALVIQGESDLTVDWQYNVGVISRLFPASRVVYLPGAGHHLAGESNEYRDRYLVEVATWLTEQGIPLQD</sequence>
<dbReference type="Proteomes" id="UP001143304">
    <property type="component" value="Unassembled WGS sequence"/>
</dbReference>
<comment type="caution">
    <text evidence="2">The sequence shown here is derived from an EMBL/GenBank/DDBJ whole genome shotgun (WGS) entry which is preliminary data.</text>
</comment>
<reference evidence="2" key="1">
    <citation type="submission" date="2019-02" db="EMBL/GenBank/DDBJ databases">
        <authorList>
            <person name="Li S.-H."/>
        </authorList>
    </citation>
    <scope>NUCLEOTIDE SEQUENCE</scope>
    <source>
        <strain evidence="2">IMCC11814</strain>
    </source>
</reference>
<dbReference type="InterPro" id="IPR051044">
    <property type="entry name" value="MAG_DAG_Lipase"/>
</dbReference>